<evidence type="ECO:0000313" key="6">
    <source>
        <dbReference type="Proteomes" id="UP000317171"/>
    </source>
</evidence>
<dbReference type="KEGG" id="gaz:Pan241w_12150"/>
<keyword evidence="3" id="KW-0238">DNA-binding</keyword>
<keyword evidence="4" id="KW-0804">Transcription</keyword>
<dbReference type="EMBL" id="CP036269">
    <property type="protein sequence ID" value="QDT41155.1"/>
    <property type="molecule type" value="Genomic_DNA"/>
</dbReference>
<reference evidence="5 6" key="1">
    <citation type="submission" date="2019-02" db="EMBL/GenBank/DDBJ databases">
        <title>Deep-cultivation of Planctomycetes and their phenomic and genomic characterization uncovers novel biology.</title>
        <authorList>
            <person name="Wiegand S."/>
            <person name="Jogler M."/>
            <person name="Boedeker C."/>
            <person name="Pinto D."/>
            <person name="Vollmers J."/>
            <person name="Rivas-Marin E."/>
            <person name="Kohn T."/>
            <person name="Peeters S.H."/>
            <person name="Heuer A."/>
            <person name="Rast P."/>
            <person name="Oberbeckmann S."/>
            <person name="Bunk B."/>
            <person name="Jeske O."/>
            <person name="Meyerdierks A."/>
            <person name="Storesund J.E."/>
            <person name="Kallscheuer N."/>
            <person name="Luecker S."/>
            <person name="Lage O.M."/>
            <person name="Pohl T."/>
            <person name="Merkel B.J."/>
            <person name="Hornburger P."/>
            <person name="Mueller R.-W."/>
            <person name="Bruemmer F."/>
            <person name="Labrenz M."/>
            <person name="Spormann A.M."/>
            <person name="Op den Camp H."/>
            <person name="Overmann J."/>
            <person name="Amann R."/>
            <person name="Jetten M.S.M."/>
            <person name="Mascher T."/>
            <person name="Medema M.H."/>
            <person name="Devos D.P."/>
            <person name="Kaster A.-K."/>
            <person name="Ovreas L."/>
            <person name="Rohde M."/>
            <person name="Galperin M.Y."/>
            <person name="Jogler C."/>
        </authorList>
    </citation>
    <scope>NUCLEOTIDE SEQUENCE [LARGE SCALE GENOMIC DNA]</scope>
    <source>
        <strain evidence="5 6">Pan241w</strain>
    </source>
</reference>
<proteinExistence type="inferred from homology"/>
<dbReference type="Pfam" id="PF03965">
    <property type="entry name" value="Penicillinase_R"/>
    <property type="match status" value="1"/>
</dbReference>
<dbReference type="GO" id="GO:0045892">
    <property type="term" value="P:negative regulation of DNA-templated transcription"/>
    <property type="evidence" value="ECO:0007669"/>
    <property type="project" value="InterPro"/>
</dbReference>
<dbReference type="InterPro" id="IPR036388">
    <property type="entry name" value="WH-like_DNA-bd_sf"/>
</dbReference>
<dbReference type="Gene3D" id="1.10.4040.10">
    <property type="entry name" value="Penicillinase repressor domain"/>
    <property type="match status" value="1"/>
</dbReference>
<sequence>MSRHRLGTPTEVELEILHVLWENGQATVREVVDVLNESRPRAYTSILSMLNVMFEKGLVKRKLDGRAHIYQAKLSREKTLGGVVKDLLGRAFNGSSTSLITQVLEQSKPSQAELDEIRRTIEAWQEQERSND</sequence>
<dbReference type="SUPFAM" id="SSF46785">
    <property type="entry name" value="Winged helix' DNA-binding domain"/>
    <property type="match status" value="1"/>
</dbReference>
<keyword evidence="6" id="KW-1185">Reference proteome</keyword>
<evidence type="ECO:0000256" key="1">
    <source>
        <dbReference type="ARBA" id="ARBA00011046"/>
    </source>
</evidence>
<dbReference type="InterPro" id="IPR036390">
    <property type="entry name" value="WH_DNA-bd_sf"/>
</dbReference>
<keyword evidence="2" id="KW-0805">Transcription regulation</keyword>
<dbReference type="AlphaFoldDB" id="A0A517RB95"/>
<dbReference type="PIRSF" id="PIRSF019455">
    <property type="entry name" value="CopR_AtkY"/>
    <property type="match status" value="1"/>
</dbReference>
<gene>
    <name evidence="5" type="primary">blaI_2</name>
    <name evidence="5" type="ORF">Pan241w_12150</name>
</gene>
<evidence type="ECO:0000313" key="5">
    <source>
        <dbReference type="EMBL" id="QDT41155.1"/>
    </source>
</evidence>
<dbReference type="InterPro" id="IPR005650">
    <property type="entry name" value="BlaI_family"/>
</dbReference>
<organism evidence="5 6">
    <name type="scientific">Gimesia alba</name>
    <dbReference type="NCBI Taxonomy" id="2527973"/>
    <lineage>
        <taxon>Bacteria</taxon>
        <taxon>Pseudomonadati</taxon>
        <taxon>Planctomycetota</taxon>
        <taxon>Planctomycetia</taxon>
        <taxon>Planctomycetales</taxon>
        <taxon>Planctomycetaceae</taxon>
        <taxon>Gimesia</taxon>
    </lineage>
</organism>
<evidence type="ECO:0000256" key="2">
    <source>
        <dbReference type="ARBA" id="ARBA00023015"/>
    </source>
</evidence>
<comment type="similarity">
    <text evidence="1">Belongs to the BlaI transcriptional regulatory family.</text>
</comment>
<accession>A0A517RB95</accession>
<dbReference type="GO" id="GO:0003677">
    <property type="term" value="F:DNA binding"/>
    <property type="evidence" value="ECO:0007669"/>
    <property type="project" value="UniProtKB-KW"/>
</dbReference>
<dbReference type="Gene3D" id="1.10.10.10">
    <property type="entry name" value="Winged helix-like DNA-binding domain superfamily/Winged helix DNA-binding domain"/>
    <property type="match status" value="1"/>
</dbReference>
<dbReference type="OrthoDB" id="280196at2"/>
<protein>
    <submittedName>
        <fullName evidence="5">Penicillinase repressor</fullName>
    </submittedName>
</protein>
<dbReference type="Proteomes" id="UP000317171">
    <property type="component" value="Chromosome"/>
</dbReference>
<evidence type="ECO:0000256" key="4">
    <source>
        <dbReference type="ARBA" id="ARBA00023163"/>
    </source>
</evidence>
<evidence type="ECO:0000256" key="3">
    <source>
        <dbReference type="ARBA" id="ARBA00023125"/>
    </source>
</evidence>
<name>A0A517RB95_9PLAN</name>
<dbReference type="RefSeq" id="WP_145212294.1">
    <property type="nucleotide sequence ID" value="NZ_CP036269.1"/>
</dbReference>